<gene>
    <name evidence="2" type="ORF">OEIGOIKO_04795</name>
</gene>
<dbReference type="EMBL" id="BHZC01000001">
    <property type="protein sequence ID" value="GCD37013.1"/>
    <property type="molecule type" value="Genomic_DNA"/>
</dbReference>
<comment type="caution">
    <text evidence="2">The sequence shown here is derived from an EMBL/GenBank/DDBJ whole genome shotgun (WGS) entry which is preliminary data.</text>
</comment>
<dbReference type="Proteomes" id="UP000287830">
    <property type="component" value="Unassembled WGS sequence"/>
</dbReference>
<protein>
    <submittedName>
        <fullName evidence="2">Transcriptional regulator</fullName>
    </submittedName>
</protein>
<accession>A0A7U9PZ45</accession>
<proteinExistence type="predicted"/>
<dbReference type="Pfam" id="PF19054">
    <property type="entry name" value="DUF5753"/>
    <property type="match status" value="1"/>
</dbReference>
<dbReference type="GeneID" id="95623626"/>
<sequence length="270" mass="30921">MSDENANPPVAWRYCGNQIKLWRARSEVSREELAEEAGYSAEYVKSMEQGRRRPTLQLLRVADEMCGARGMLTAGDVYLQPEKFPLYSAEYMRYEADAIAINSYQTQLIPGLLQTEEYARKLLEGRWPPADRETIEQRVRIRLERQPLLDEETRTFSFVIGEAVLRQSVVTGKEHKEQLHRLLEAGERRNVTLQVLLHRNGASPALFGSFIVLTTPDCERIVYEEGHLGGVLCADPERVGQIGQRYEMLLQMAMDAEDSARFIEKLEAEL</sequence>
<dbReference type="SMART" id="SM00530">
    <property type="entry name" value="HTH_XRE"/>
    <property type="match status" value="1"/>
</dbReference>
<dbReference type="InterPro" id="IPR001387">
    <property type="entry name" value="Cro/C1-type_HTH"/>
</dbReference>
<dbReference type="GO" id="GO:0003677">
    <property type="term" value="F:DNA binding"/>
    <property type="evidence" value="ECO:0007669"/>
    <property type="project" value="InterPro"/>
</dbReference>
<dbReference type="CDD" id="cd00093">
    <property type="entry name" value="HTH_XRE"/>
    <property type="match status" value="1"/>
</dbReference>
<feature type="domain" description="HTH cro/C1-type" evidence="1">
    <location>
        <begin position="19"/>
        <end position="59"/>
    </location>
</feature>
<evidence type="ECO:0000313" key="3">
    <source>
        <dbReference type="Proteomes" id="UP000287830"/>
    </source>
</evidence>
<dbReference type="Pfam" id="PF13560">
    <property type="entry name" value="HTH_31"/>
    <property type="match status" value="1"/>
</dbReference>
<dbReference type="PROSITE" id="PS50943">
    <property type="entry name" value="HTH_CROC1"/>
    <property type="match status" value="1"/>
</dbReference>
<reference evidence="2 3" key="1">
    <citation type="submission" date="2018-11" db="EMBL/GenBank/DDBJ databases">
        <title>Whole genome sequence of Streptomyces chrestomyceticus NBRC 13444(T).</title>
        <authorList>
            <person name="Komaki H."/>
            <person name="Tamura T."/>
        </authorList>
    </citation>
    <scope>NUCLEOTIDE SEQUENCE [LARGE SCALE GENOMIC DNA]</scope>
    <source>
        <strain evidence="2 3">NBRC 13444</strain>
    </source>
</reference>
<dbReference type="AlphaFoldDB" id="A0A7U9PZ45"/>
<dbReference type="SUPFAM" id="SSF47413">
    <property type="entry name" value="lambda repressor-like DNA-binding domains"/>
    <property type="match status" value="1"/>
</dbReference>
<evidence type="ECO:0000259" key="1">
    <source>
        <dbReference type="PROSITE" id="PS50943"/>
    </source>
</evidence>
<evidence type="ECO:0000313" key="2">
    <source>
        <dbReference type="EMBL" id="GCD37013.1"/>
    </source>
</evidence>
<dbReference type="InterPro" id="IPR043917">
    <property type="entry name" value="DUF5753"/>
</dbReference>
<name>A0A7U9PZ45_9ACTN</name>
<organism evidence="2 3">
    <name type="scientific">Streptomyces chrestomyceticus JCM 4735</name>
    <dbReference type="NCBI Taxonomy" id="1306181"/>
    <lineage>
        <taxon>Bacteria</taxon>
        <taxon>Bacillati</taxon>
        <taxon>Actinomycetota</taxon>
        <taxon>Actinomycetes</taxon>
        <taxon>Kitasatosporales</taxon>
        <taxon>Streptomycetaceae</taxon>
        <taxon>Streptomyces</taxon>
    </lineage>
</organism>
<dbReference type="OrthoDB" id="5177600at2"/>
<dbReference type="RefSeq" id="WP_125046458.1">
    <property type="nucleotide sequence ID" value="NZ_BHZC01000001.1"/>
</dbReference>
<dbReference type="InterPro" id="IPR010982">
    <property type="entry name" value="Lambda_DNA-bd_dom_sf"/>
</dbReference>
<dbReference type="Gene3D" id="1.10.260.40">
    <property type="entry name" value="lambda repressor-like DNA-binding domains"/>
    <property type="match status" value="1"/>
</dbReference>